<dbReference type="PANTHER" id="PTHR43373:SF1">
    <property type="entry name" value="NA(+)_H(+) ANTIPORTER SUBUNIT A"/>
    <property type="match status" value="1"/>
</dbReference>
<feature type="transmembrane region" description="Helical" evidence="14">
    <location>
        <begin position="374"/>
        <end position="401"/>
    </location>
</feature>
<dbReference type="InterPro" id="IPR050616">
    <property type="entry name" value="CPA3_Na-H_Antiporter_A"/>
</dbReference>
<evidence type="ECO:0000256" key="2">
    <source>
        <dbReference type="ARBA" id="ARBA00008483"/>
    </source>
</evidence>
<evidence type="ECO:0000256" key="7">
    <source>
        <dbReference type="ARBA" id="ARBA00022781"/>
    </source>
</evidence>
<gene>
    <name evidence="19" type="primary">mrpA_1</name>
    <name evidence="19" type="ORF">BN1080_00527</name>
</gene>
<feature type="transmembrane region" description="Helical" evidence="14">
    <location>
        <begin position="675"/>
        <end position="696"/>
    </location>
</feature>
<dbReference type="InterPro" id="IPR001750">
    <property type="entry name" value="ND/Mrp_TM"/>
</dbReference>
<feature type="transmembrane region" description="Helical" evidence="14">
    <location>
        <begin position="332"/>
        <end position="362"/>
    </location>
</feature>
<organism evidence="19 20">
    <name type="scientific">Planococcus massiliensis</name>
    <dbReference type="NCBI Taxonomy" id="1499687"/>
    <lineage>
        <taxon>Bacteria</taxon>
        <taxon>Bacillati</taxon>
        <taxon>Bacillota</taxon>
        <taxon>Bacilli</taxon>
        <taxon>Bacillales</taxon>
        <taxon>Caryophanaceae</taxon>
        <taxon>Planococcus</taxon>
    </lineage>
</organism>
<dbReference type="Pfam" id="PF00361">
    <property type="entry name" value="Proton_antipo_M"/>
    <property type="match status" value="1"/>
</dbReference>
<evidence type="ECO:0000259" key="16">
    <source>
        <dbReference type="Pfam" id="PF00662"/>
    </source>
</evidence>
<dbReference type="InterPro" id="IPR046806">
    <property type="entry name" value="MrpA_C/MbhE"/>
</dbReference>
<keyword evidence="12" id="KW-0739">Sodium transport</keyword>
<keyword evidence="20" id="KW-1185">Reference proteome</keyword>
<evidence type="ECO:0000256" key="5">
    <source>
        <dbReference type="ARBA" id="ARBA00022475"/>
    </source>
</evidence>
<feature type="transmembrane region" description="Helical" evidence="14">
    <location>
        <begin position="473"/>
        <end position="492"/>
    </location>
</feature>
<dbReference type="NCBIfam" id="TIGR00940">
    <property type="entry name" value="2a6301s01"/>
    <property type="match status" value="1"/>
</dbReference>
<dbReference type="GO" id="GO:0005886">
    <property type="term" value="C:plasma membrane"/>
    <property type="evidence" value="ECO:0007669"/>
    <property type="project" value="UniProtKB-SubCell"/>
</dbReference>
<feature type="transmembrane region" description="Helical" evidence="14">
    <location>
        <begin position="652"/>
        <end position="669"/>
    </location>
</feature>
<evidence type="ECO:0000256" key="12">
    <source>
        <dbReference type="ARBA" id="ARBA00023201"/>
    </source>
</evidence>
<reference evidence="19 20" key="1">
    <citation type="submission" date="2014-09" db="EMBL/GenBank/DDBJ databases">
        <authorList>
            <person name="Urmite Genomes Urmite Genomes"/>
        </authorList>
    </citation>
    <scope>NUCLEOTIDE SEQUENCE [LARGE SCALE GENOMIC DNA]</scope>
    <source>
        <strain evidence="19 20">ES2</strain>
    </source>
</reference>
<feature type="domain" description="MrpA C-terminal/MbhE" evidence="18">
    <location>
        <begin position="709"/>
        <end position="787"/>
    </location>
</feature>
<evidence type="ECO:0000313" key="20">
    <source>
        <dbReference type="Proteomes" id="UP000043699"/>
    </source>
</evidence>
<keyword evidence="5" id="KW-1003">Cell membrane</keyword>
<dbReference type="EMBL" id="CCXS01000001">
    <property type="protein sequence ID" value="CEG21614.1"/>
    <property type="molecule type" value="Genomic_DNA"/>
</dbReference>
<keyword evidence="4" id="KW-0050">Antiport</keyword>
<keyword evidence="6 13" id="KW-0812">Transmembrane</keyword>
<protein>
    <submittedName>
        <fullName evidence="19">Na(+)/H(+) antiporter subunit A</fullName>
    </submittedName>
</protein>
<dbReference type="Proteomes" id="UP000043699">
    <property type="component" value="Unassembled WGS sequence"/>
</dbReference>
<evidence type="ECO:0000256" key="14">
    <source>
        <dbReference type="SAM" id="Phobius"/>
    </source>
</evidence>
<dbReference type="GO" id="GO:0015297">
    <property type="term" value="F:antiporter activity"/>
    <property type="evidence" value="ECO:0007669"/>
    <property type="project" value="UniProtKB-KW"/>
</dbReference>
<keyword evidence="7" id="KW-0375">Hydrogen ion transport</keyword>
<evidence type="ECO:0000259" key="18">
    <source>
        <dbReference type="Pfam" id="PF20501"/>
    </source>
</evidence>
<evidence type="ECO:0000256" key="6">
    <source>
        <dbReference type="ARBA" id="ARBA00022692"/>
    </source>
</evidence>
<feature type="transmembrane region" description="Helical" evidence="14">
    <location>
        <begin position="244"/>
        <end position="266"/>
    </location>
</feature>
<comment type="similarity">
    <text evidence="2">Belongs to the CPA3 antiporters (TC 2.A.63) subunit A family.</text>
</comment>
<feature type="transmembrane region" description="Helical" evidence="14">
    <location>
        <begin position="708"/>
        <end position="730"/>
    </location>
</feature>
<feature type="transmembrane region" description="Helical" evidence="14">
    <location>
        <begin position="430"/>
        <end position="452"/>
    </location>
</feature>
<feature type="transmembrane region" description="Helical" evidence="14">
    <location>
        <begin position="111"/>
        <end position="127"/>
    </location>
</feature>
<evidence type="ECO:0000256" key="8">
    <source>
        <dbReference type="ARBA" id="ARBA00022989"/>
    </source>
</evidence>
<feature type="transmembrane region" description="Helical" evidence="14">
    <location>
        <begin position="299"/>
        <end position="326"/>
    </location>
</feature>
<feature type="transmembrane region" description="Helical" evidence="14">
    <location>
        <begin position="207"/>
        <end position="232"/>
    </location>
</feature>
<accession>A0A098EH41</accession>
<evidence type="ECO:0000256" key="3">
    <source>
        <dbReference type="ARBA" id="ARBA00022448"/>
    </source>
</evidence>
<name>A0A098EH41_9BACL</name>
<dbReference type="InterPro" id="IPR025383">
    <property type="entry name" value="MrpA_C/MbhD"/>
</dbReference>
<keyword evidence="8 14" id="KW-1133">Transmembrane helix</keyword>
<dbReference type="Pfam" id="PF20501">
    <property type="entry name" value="MbhE"/>
    <property type="match status" value="1"/>
</dbReference>
<dbReference type="AlphaFoldDB" id="A0A098EH41"/>
<evidence type="ECO:0000256" key="13">
    <source>
        <dbReference type="RuleBase" id="RU000320"/>
    </source>
</evidence>
<sequence length="800" mass="88237">MHLLILAILIPFFAAAFIPFLYRRIGKLNIGWFVLIVPLALFIILAMRIPDISAGDTIAATLEWIPSLGINFSIYLDGLSLILALLITGMGSLVILYSIYYLSPYDSLPHFYAYLLLFMGAMLGVVLSDNLLVLYVFWELTSISSFLLIAFWFHRKNSRYGAQKSLLITVFGGFGMLAGFIMLHTMTDTFSVREIAASIGQYTDHALFYPAMFLVLLGAFTKSAQFPFHIWLPDAMEAPTPVSAYLHSATMVKAGIYLVARFTPIFGGTSAWFWTVTLVGLVTLFWGSFCAVRQTDLKALLAYSTISQLGLIMSLFGMGSAALYFGDGSNGALYGLATFAALFHLVNHSTFKGALFMVVGIVDHQVGTRDIRRLGGLISFLPITFTFAMIGSFSMAGLPFFNGFLSKEMFFTASLNSASLPIFSAGTWGWLIPVIAWTASVLTFVYCMIIVFRTFLGQPQLKKLDKKPVEPPIGMLISPAILSLLIVGIFFAPNLLGDHLLRPALGGVLPGMAEAAPHITAWHGFQPELWMTLGVIVIGGILFATLRYWKRVYSLIPDTWTFNNLYNRFLAGLENNSNTLTSFYMTGYLPHYFAYIFTFFALVAGGTLVFTGALSIDFSNDAPVKLYEFLLVLVMMIAAVAILFVRSRLTSILLNGVLGFSIAIFFVLFRAPDLALTQLVIETVTTVLFLLCFYFLPELKKDRIPRNAKIRNAAIAIAGGTTVVLIALSVHSGKLFESISSYFENSYELAGGKNIVNAILGDFRGFDTMLESLVLFIAGIGVYTLIRIKSGKEPKKNEDK</sequence>
<feature type="transmembrane region" description="Helical" evidence="14">
    <location>
        <begin position="133"/>
        <end position="153"/>
    </location>
</feature>
<evidence type="ECO:0000256" key="10">
    <source>
        <dbReference type="ARBA" id="ARBA00023065"/>
    </source>
</evidence>
<feature type="transmembrane region" description="Helical" evidence="14">
    <location>
        <begin position="82"/>
        <end position="102"/>
    </location>
</feature>
<dbReference type="InterPro" id="IPR005663">
    <property type="entry name" value="MrpA/MnhA1/PhaAB"/>
</dbReference>
<evidence type="ECO:0000256" key="9">
    <source>
        <dbReference type="ARBA" id="ARBA00023053"/>
    </source>
</evidence>
<dbReference type="GO" id="GO:0006814">
    <property type="term" value="P:sodium ion transport"/>
    <property type="evidence" value="ECO:0007669"/>
    <property type="project" value="UniProtKB-KW"/>
</dbReference>
<dbReference type="STRING" id="1499687.BN1080_00527"/>
<feature type="transmembrane region" description="Helical" evidence="14">
    <location>
        <begin position="626"/>
        <end position="645"/>
    </location>
</feature>
<evidence type="ECO:0000256" key="4">
    <source>
        <dbReference type="ARBA" id="ARBA00022449"/>
    </source>
</evidence>
<dbReference type="RefSeq" id="WP_052650261.1">
    <property type="nucleotide sequence ID" value="NZ_CCXS01000001.1"/>
</dbReference>
<dbReference type="InterPro" id="IPR042106">
    <property type="entry name" value="Nuo/plastoQ_OxRdtase_6_NuoJ"/>
</dbReference>
<evidence type="ECO:0000259" key="17">
    <source>
        <dbReference type="Pfam" id="PF13244"/>
    </source>
</evidence>
<dbReference type="Pfam" id="PF00662">
    <property type="entry name" value="Proton_antipo_N"/>
    <property type="match status" value="1"/>
</dbReference>
<keyword evidence="10" id="KW-0406">Ion transport</keyword>
<dbReference type="NCBIfam" id="NF009285">
    <property type="entry name" value="PRK12645.1"/>
    <property type="match status" value="1"/>
</dbReference>
<dbReference type="Pfam" id="PF13244">
    <property type="entry name" value="MbhD"/>
    <property type="match status" value="1"/>
</dbReference>
<keyword evidence="3" id="KW-0813">Transport</keyword>
<feature type="domain" description="NADH:quinone oxidoreductase/Mrp antiporter transmembrane" evidence="15">
    <location>
        <begin position="128"/>
        <end position="426"/>
    </location>
</feature>
<evidence type="ECO:0000256" key="1">
    <source>
        <dbReference type="ARBA" id="ARBA00004651"/>
    </source>
</evidence>
<dbReference type="GO" id="GO:1902600">
    <property type="term" value="P:proton transmembrane transport"/>
    <property type="evidence" value="ECO:0007669"/>
    <property type="project" value="UniProtKB-KW"/>
</dbReference>
<keyword evidence="9" id="KW-0915">Sodium</keyword>
<feature type="transmembrane region" description="Helical" evidence="14">
    <location>
        <begin position="30"/>
        <end position="46"/>
    </location>
</feature>
<dbReference type="PRINTS" id="PR01435">
    <property type="entry name" value="NPOXDRDTASE5"/>
</dbReference>
<dbReference type="Gene3D" id="1.20.120.1200">
    <property type="entry name" value="NADH-ubiquinone/plastoquinone oxidoreductase chain 6, subunit NuoJ"/>
    <property type="match status" value="1"/>
</dbReference>
<keyword evidence="11 14" id="KW-0472">Membrane</keyword>
<feature type="transmembrane region" description="Helical" evidence="14">
    <location>
        <begin position="165"/>
        <end position="187"/>
    </location>
</feature>
<feature type="domain" description="NADH-Ubiquinone oxidoreductase (complex I) chain 5 N-terminal" evidence="16">
    <location>
        <begin position="65"/>
        <end position="112"/>
    </location>
</feature>
<comment type="subcellular location">
    <subcellularLocation>
        <location evidence="1">Cell membrane</location>
        <topology evidence="1">Multi-pass membrane protein</topology>
    </subcellularLocation>
    <subcellularLocation>
        <location evidence="13">Membrane</location>
        <topology evidence="13">Multi-pass membrane protein</topology>
    </subcellularLocation>
</comment>
<evidence type="ECO:0000256" key="11">
    <source>
        <dbReference type="ARBA" id="ARBA00023136"/>
    </source>
</evidence>
<evidence type="ECO:0000259" key="15">
    <source>
        <dbReference type="Pfam" id="PF00361"/>
    </source>
</evidence>
<dbReference type="OrthoDB" id="9807568at2"/>
<dbReference type="PRINTS" id="PR01434">
    <property type="entry name" value="NADHDHGNASE5"/>
</dbReference>
<dbReference type="PANTHER" id="PTHR43373">
    <property type="entry name" value="NA(+)/H(+) ANTIPORTER SUBUNIT"/>
    <property type="match status" value="1"/>
</dbReference>
<feature type="transmembrane region" description="Helical" evidence="14">
    <location>
        <begin position="529"/>
        <end position="549"/>
    </location>
</feature>
<feature type="transmembrane region" description="Helical" evidence="14">
    <location>
        <begin position="592"/>
        <end position="614"/>
    </location>
</feature>
<feature type="domain" description="MrpA C-terminal/MbhD" evidence="17">
    <location>
        <begin position="633"/>
        <end position="698"/>
    </location>
</feature>
<feature type="transmembrane region" description="Helical" evidence="14">
    <location>
        <begin position="769"/>
        <end position="786"/>
    </location>
</feature>
<proteinExistence type="inferred from homology"/>
<evidence type="ECO:0000313" key="19">
    <source>
        <dbReference type="EMBL" id="CEG21614.1"/>
    </source>
</evidence>
<feature type="transmembrane region" description="Helical" evidence="14">
    <location>
        <begin position="272"/>
        <end position="292"/>
    </location>
</feature>
<dbReference type="InterPro" id="IPR001516">
    <property type="entry name" value="Proton_antipo_N"/>
</dbReference>